<evidence type="ECO:0000313" key="1">
    <source>
        <dbReference type="EMBL" id="ACG42856.1"/>
    </source>
</evidence>
<dbReference type="AlphaFoldDB" id="B6U0H3"/>
<sequence length="132" mass="14455">MSELVRAAAPAAAEEEKKAVAAVAVVAKGKEKAEVTPTVEASSVGDMGRFVAYPSRVAEHTDVVADAARFRAALEGLHAHMGTRLNLPQLAWDKMLCCCYLNMEVRTQKRDKWSIEQPGCHMSAKELWSIEQ</sequence>
<name>B6U0H3_MAIZE</name>
<proteinExistence type="evidence at transcript level"/>
<dbReference type="EMBL" id="EU970738">
    <property type="protein sequence ID" value="ACG42856.1"/>
    <property type="molecule type" value="mRNA"/>
</dbReference>
<organism evidence="1">
    <name type="scientific">Zea mays</name>
    <name type="common">Maize</name>
    <dbReference type="NCBI Taxonomy" id="4577"/>
    <lineage>
        <taxon>Eukaryota</taxon>
        <taxon>Viridiplantae</taxon>
        <taxon>Streptophyta</taxon>
        <taxon>Embryophyta</taxon>
        <taxon>Tracheophyta</taxon>
        <taxon>Spermatophyta</taxon>
        <taxon>Magnoliopsida</taxon>
        <taxon>Liliopsida</taxon>
        <taxon>Poales</taxon>
        <taxon>Poaceae</taxon>
        <taxon>PACMAD clade</taxon>
        <taxon>Panicoideae</taxon>
        <taxon>Andropogonodae</taxon>
        <taxon>Andropogoneae</taxon>
        <taxon>Tripsacinae</taxon>
        <taxon>Zea</taxon>
    </lineage>
</organism>
<accession>B6U0H3</accession>
<reference evidence="1" key="1">
    <citation type="journal article" date="2009" name="Plant Mol. Biol.">
        <title>Insights into corn genes derived from large-scale cDNA sequencing.</title>
        <authorList>
            <person name="Alexandrov N.N."/>
            <person name="Brover V.V."/>
            <person name="Freidin S."/>
            <person name="Troukhan M.E."/>
            <person name="Tatarinova T.V."/>
            <person name="Zhang H."/>
            <person name="Swaller T.J."/>
            <person name="Lu Y.P."/>
            <person name="Bouck J."/>
            <person name="Flavell R.B."/>
            <person name="Feldmann K.A."/>
        </authorList>
    </citation>
    <scope>NUCLEOTIDE SEQUENCE</scope>
</reference>
<protein>
    <submittedName>
        <fullName evidence="1">Uncharacterized protein</fullName>
    </submittedName>
</protein>